<dbReference type="PANTHER" id="PTHR43584">
    <property type="entry name" value="NUCLEOTIDYL TRANSFERASE"/>
    <property type="match status" value="1"/>
</dbReference>
<dbReference type="CDD" id="cd02540">
    <property type="entry name" value="GT2_GlmU_N_bac"/>
    <property type="match status" value="1"/>
</dbReference>
<dbReference type="SUPFAM" id="SSF53448">
    <property type="entry name" value="Nucleotide-diphospho-sugar transferases"/>
    <property type="match status" value="1"/>
</dbReference>
<comment type="pathway">
    <text evidence="2 20">Nucleotide-sugar biosynthesis; UDP-N-acetyl-alpha-D-glucosamine biosynthesis; N-acetyl-alpha-D-glucosamine 1-phosphate from alpha-D-glucosamine 6-phosphate (route II): step 2/2.</text>
</comment>
<dbReference type="AlphaFoldDB" id="A0A3N9NZI6"/>
<keyword evidence="10 20" id="KW-0677">Repeat</keyword>
<keyword evidence="14 20" id="KW-0511">Multifunctional enzyme</keyword>
<evidence type="ECO:0000256" key="9">
    <source>
        <dbReference type="ARBA" id="ARBA00022723"/>
    </source>
</evidence>
<comment type="cofactor">
    <cofactor evidence="20">
        <name>Mg(2+)</name>
        <dbReference type="ChEBI" id="CHEBI:18420"/>
    </cofactor>
    <text evidence="20">Binds 1 Mg(2+) ion per subunit.</text>
</comment>
<feature type="binding site" evidence="20">
    <location>
        <position position="169"/>
    </location>
    <ligand>
        <name>UDP-N-acetyl-alpha-D-glucosamine</name>
        <dbReference type="ChEBI" id="CHEBI:57705"/>
    </ligand>
</feature>
<evidence type="ECO:0000256" key="20">
    <source>
        <dbReference type="HAMAP-Rule" id="MF_01631"/>
    </source>
</evidence>
<dbReference type="GO" id="GO:0016020">
    <property type="term" value="C:membrane"/>
    <property type="evidence" value="ECO:0007669"/>
    <property type="project" value="GOC"/>
</dbReference>
<dbReference type="InterPro" id="IPR050065">
    <property type="entry name" value="GlmU-like"/>
</dbReference>
<dbReference type="InterPro" id="IPR005882">
    <property type="entry name" value="Bifunctional_GlmU"/>
</dbReference>
<evidence type="ECO:0000256" key="13">
    <source>
        <dbReference type="ARBA" id="ARBA00022984"/>
    </source>
</evidence>
<feature type="binding site" evidence="20">
    <location>
        <position position="102"/>
    </location>
    <ligand>
        <name>Mg(2+)</name>
        <dbReference type="ChEBI" id="CHEBI:18420"/>
    </ligand>
</feature>
<dbReference type="GO" id="GO:0003977">
    <property type="term" value="F:UDP-N-acetylglucosamine diphosphorylase activity"/>
    <property type="evidence" value="ECO:0007669"/>
    <property type="project" value="UniProtKB-UniRule"/>
</dbReference>
<feature type="binding site" evidence="20">
    <location>
        <position position="154"/>
    </location>
    <ligand>
        <name>UDP-N-acetyl-alpha-D-glucosamine</name>
        <dbReference type="ChEBI" id="CHEBI:57705"/>
    </ligand>
</feature>
<feature type="domain" description="Nucleotidyl transferase" evidence="22">
    <location>
        <begin position="5"/>
        <end position="220"/>
    </location>
</feature>
<evidence type="ECO:0000256" key="15">
    <source>
        <dbReference type="ARBA" id="ARBA00023315"/>
    </source>
</evidence>
<organism evidence="24 25">
    <name type="scientific">Paenibacillus rhizophilus</name>
    <dbReference type="NCBI Taxonomy" id="1850366"/>
    <lineage>
        <taxon>Bacteria</taxon>
        <taxon>Bacillati</taxon>
        <taxon>Bacillota</taxon>
        <taxon>Bacilli</taxon>
        <taxon>Bacillales</taxon>
        <taxon>Paenibacillaceae</taxon>
        <taxon>Paenibacillus</taxon>
    </lineage>
</organism>
<comment type="subunit">
    <text evidence="20">Homotrimer.</text>
</comment>
<evidence type="ECO:0000256" key="5">
    <source>
        <dbReference type="ARBA" id="ARBA00007947"/>
    </source>
</evidence>
<comment type="caution">
    <text evidence="20">Lacks conserved residue(s) required for the propagation of feature annotation.</text>
</comment>
<comment type="similarity">
    <text evidence="4 20">In the C-terminal section; belongs to the transferase hexapeptide repeat family.</text>
</comment>
<dbReference type="NCBIfam" id="TIGR01173">
    <property type="entry name" value="glmU"/>
    <property type="match status" value="1"/>
</dbReference>
<feature type="compositionally biased region" description="Basic and acidic residues" evidence="21">
    <location>
        <begin position="440"/>
        <end position="453"/>
    </location>
</feature>
<comment type="pathway">
    <text evidence="3 20">Nucleotide-sugar biosynthesis; UDP-N-acetyl-alpha-D-glucosamine biosynthesis; UDP-N-acetyl-alpha-D-glucosamine from N-acetyl-alpha-D-glucosamine 1-phosphate: step 1/1.</text>
</comment>
<feature type="region of interest" description="Pyrophosphorylase" evidence="20">
    <location>
        <begin position="1"/>
        <end position="229"/>
    </location>
</feature>
<keyword evidence="12 20" id="KW-0133">Cell shape</keyword>
<feature type="domain" description="Mannose-1-phosphate guanyltransferase C-terminal" evidence="23">
    <location>
        <begin position="265"/>
        <end position="354"/>
    </location>
</feature>
<feature type="active site" description="Proton acceptor" evidence="20">
    <location>
        <position position="362"/>
    </location>
</feature>
<evidence type="ECO:0000256" key="1">
    <source>
        <dbReference type="ARBA" id="ARBA00004496"/>
    </source>
</evidence>
<dbReference type="OrthoDB" id="9775031at2"/>
<comment type="similarity">
    <text evidence="5 20">In the N-terminal section; belongs to the N-acetylglucosamine-1-phosphate uridyltransferase family.</text>
</comment>
<feature type="binding site" evidence="20">
    <location>
        <begin position="100"/>
        <end position="102"/>
    </location>
    <ligand>
        <name>UDP-N-acetyl-alpha-D-glucosamine</name>
        <dbReference type="ChEBI" id="CHEBI:57705"/>
    </ligand>
</feature>
<protein>
    <recommendedName>
        <fullName evidence="20">Bifunctional protein GlmU</fullName>
    </recommendedName>
    <domain>
        <recommendedName>
            <fullName evidence="20">UDP-N-acetylglucosamine pyrophosphorylase</fullName>
            <ecNumber evidence="20">2.7.7.23</ecNumber>
        </recommendedName>
        <alternativeName>
            <fullName evidence="20">N-acetylglucosamine-1-phosphate uridyltransferase</fullName>
        </alternativeName>
    </domain>
    <domain>
        <recommendedName>
            <fullName evidence="20">Glucosamine-1-phosphate N-acetyltransferase</fullName>
            <ecNumber evidence="20">2.3.1.157</ecNumber>
        </recommendedName>
    </domain>
</protein>
<dbReference type="InterPro" id="IPR029044">
    <property type="entry name" value="Nucleotide-diphossugar_trans"/>
</dbReference>
<feature type="region of interest" description="Disordered" evidence="21">
    <location>
        <begin position="439"/>
        <end position="466"/>
    </location>
</feature>
<feature type="binding site" evidence="20">
    <location>
        <begin position="385"/>
        <end position="386"/>
    </location>
    <ligand>
        <name>acetyl-CoA</name>
        <dbReference type="ChEBI" id="CHEBI:57288"/>
    </ligand>
</feature>
<feature type="binding site" evidence="20">
    <location>
        <position position="72"/>
    </location>
    <ligand>
        <name>UDP-N-acetyl-alpha-D-glucosamine</name>
        <dbReference type="ChEBI" id="CHEBI:57705"/>
    </ligand>
</feature>
<gene>
    <name evidence="20 24" type="primary">glmU</name>
    <name evidence="24" type="ORF">EH198_22225</name>
</gene>
<keyword evidence="25" id="KW-1185">Reference proteome</keyword>
<dbReference type="GO" id="GO:0009252">
    <property type="term" value="P:peptidoglycan biosynthetic process"/>
    <property type="evidence" value="ECO:0007669"/>
    <property type="project" value="UniProtKB-UniRule"/>
</dbReference>
<dbReference type="GO" id="GO:0000902">
    <property type="term" value="P:cell morphogenesis"/>
    <property type="evidence" value="ECO:0007669"/>
    <property type="project" value="UniProtKB-UniRule"/>
</dbReference>
<evidence type="ECO:0000256" key="7">
    <source>
        <dbReference type="ARBA" id="ARBA00022679"/>
    </source>
</evidence>
<dbReference type="GO" id="GO:0006048">
    <property type="term" value="P:UDP-N-acetylglucosamine biosynthetic process"/>
    <property type="evidence" value="ECO:0007669"/>
    <property type="project" value="UniProtKB-UniPathway"/>
</dbReference>
<dbReference type="InterPro" id="IPR011004">
    <property type="entry name" value="Trimer_LpxA-like_sf"/>
</dbReference>
<dbReference type="Gene3D" id="3.90.550.10">
    <property type="entry name" value="Spore Coat Polysaccharide Biosynthesis Protein SpsA, Chain A"/>
    <property type="match status" value="1"/>
</dbReference>
<reference evidence="24 25" key="1">
    <citation type="submission" date="2018-11" db="EMBL/GenBank/DDBJ databases">
        <title>Genome sequence of strain 7197.</title>
        <authorList>
            <person name="Gao J."/>
            <person name="Sun J."/>
        </authorList>
    </citation>
    <scope>NUCLEOTIDE SEQUENCE [LARGE SCALE GENOMIC DNA]</scope>
    <source>
        <strain evidence="24 25">7197</strain>
    </source>
</reference>
<keyword evidence="8 20" id="KW-0548">Nucleotidyltransferase</keyword>
<keyword evidence="7 20" id="KW-0808">Transferase</keyword>
<evidence type="ECO:0000256" key="6">
    <source>
        <dbReference type="ARBA" id="ARBA00022490"/>
    </source>
</evidence>
<evidence type="ECO:0000313" key="25">
    <source>
        <dbReference type="Proteomes" id="UP000282529"/>
    </source>
</evidence>
<evidence type="ECO:0000256" key="21">
    <source>
        <dbReference type="SAM" id="MobiDB-lite"/>
    </source>
</evidence>
<dbReference type="InterPro" id="IPR056729">
    <property type="entry name" value="GMPPB_C"/>
</dbReference>
<evidence type="ECO:0000256" key="4">
    <source>
        <dbReference type="ARBA" id="ARBA00007707"/>
    </source>
</evidence>
<evidence type="ECO:0000256" key="8">
    <source>
        <dbReference type="ARBA" id="ARBA00022695"/>
    </source>
</evidence>
<feature type="binding site" evidence="20">
    <location>
        <position position="22"/>
    </location>
    <ligand>
        <name>UDP-N-acetyl-alpha-D-glucosamine</name>
        <dbReference type="ChEBI" id="CHEBI:57705"/>
    </ligand>
</feature>
<dbReference type="GO" id="GO:0000287">
    <property type="term" value="F:magnesium ion binding"/>
    <property type="evidence" value="ECO:0007669"/>
    <property type="project" value="UniProtKB-UniRule"/>
</dbReference>
<feature type="binding site" evidence="20">
    <location>
        <position position="350"/>
    </location>
    <ligand>
        <name>UDP-N-acetyl-alpha-D-glucosamine</name>
        <dbReference type="ChEBI" id="CHEBI:57705"/>
    </ligand>
</feature>
<dbReference type="NCBIfam" id="NF010934">
    <property type="entry name" value="PRK14354.1"/>
    <property type="match status" value="1"/>
</dbReference>
<dbReference type="EC" id="2.3.1.157" evidence="20"/>
<evidence type="ECO:0000256" key="14">
    <source>
        <dbReference type="ARBA" id="ARBA00023268"/>
    </source>
</evidence>
<dbReference type="EMBL" id="RQPI01000020">
    <property type="protein sequence ID" value="RQW08490.1"/>
    <property type="molecule type" value="Genomic_DNA"/>
</dbReference>
<dbReference type="GO" id="GO:0005737">
    <property type="term" value="C:cytoplasm"/>
    <property type="evidence" value="ECO:0007669"/>
    <property type="project" value="UniProtKB-SubCell"/>
</dbReference>
<feature type="binding site" evidence="20">
    <location>
        <position position="422"/>
    </location>
    <ligand>
        <name>acetyl-CoA</name>
        <dbReference type="ChEBI" id="CHEBI:57288"/>
    </ligand>
</feature>
<dbReference type="GO" id="GO:0009245">
    <property type="term" value="P:lipid A biosynthetic process"/>
    <property type="evidence" value="ECO:0007669"/>
    <property type="project" value="UniProtKB-UniRule"/>
</dbReference>
<keyword evidence="6 20" id="KW-0963">Cytoplasm</keyword>
<dbReference type="InterPro" id="IPR001451">
    <property type="entry name" value="Hexapep"/>
</dbReference>
<evidence type="ECO:0000313" key="24">
    <source>
        <dbReference type="EMBL" id="RQW08490.1"/>
    </source>
</evidence>
<evidence type="ECO:0000256" key="10">
    <source>
        <dbReference type="ARBA" id="ARBA00022737"/>
    </source>
</evidence>
<evidence type="ECO:0000259" key="23">
    <source>
        <dbReference type="Pfam" id="PF25087"/>
    </source>
</evidence>
<feature type="binding site" evidence="20">
    <location>
        <position position="139"/>
    </location>
    <ligand>
        <name>UDP-N-acetyl-alpha-D-glucosamine</name>
        <dbReference type="ChEBI" id="CHEBI:57705"/>
    </ligand>
</feature>
<dbReference type="HAMAP" id="MF_01631">
    <property type="entry name" value="GlmU"/>
    <property type="match status" value="1"/>
</dbReference>
<comment type="subcellular location">
    <subcellularLocation>
        <location evidence="1 20">Cytoplasm</location>
    </subcellularLocation>
</comment>
<dbReference type="PANTHER" id="PTHR43584:SF3">
    <property type="entry name" value="BIFUNCTIONAL PROTEIN GLMU"/>
    <property type="match status" value="1"/>
</dbReference>
<evidence type="ECO:0000256" key="18">
    <source>
        <dbReference type="ARBA" id="ARBA00048493"/>
    </source>
</evidence>
<evidence type="ECO:0000259" key="22">
    <source>
        <dbReference type="Pfam" id="PF00483"/>
    </source>
</evidence>
<comment type="function">
    <text evidence="19 20">Catalyzes the last two sequential reactions in the de novo biosynthetic pathway for UDP-N-acetylglucosamine (UDP-GlcNAc). The C-terminal domain catalyzes the transfer of acetyl group from acetyl coenzyme A to glucosamine-1-phosphate (GlcN-1-P) to produce N-acetylglucosamine-1-phosphate (GlcNAc-1-P), which is converted into UDP-GlcNAc by the transfer of uridine 5-monophosphate (from uridine 5-triphosphate), a reaction catalyzed by the N-terminal domain.</text>
</comment>
<feature type="binding site" evidence="20">
    <location>
        <position position="227"/>
    </location>
    <ligand>
        <name>Mg(2+)</name>
        <dbReference type="ChEBI" id="CHEBI:18420"/>
    </ligand>
</feature>
<dbReference type="EC" id="2.7.7.23" evidence="20"/>
<dbReference type="Gene3D" id="2.160.10.10">
    <property type="entry name" value="Hexapeptide repeat proteins"/>
    <property type="match status" value="1"/>
</dbReference>
<dbReference type="SUPFAM" id="SSF51161">
    <property type="entry name" value="Trimeric LpxA-like enzymes"/>
    <property type="match status" value="1"/>
</dbReference>
<feature type="binding site" evidence="20">
    <location>
        <position position="365"/>
    </location>
    <ligand>
        <name>UDP-N-acetyl-alpha-D-glucosamine</name>
        <dbReference type="ChEBI" id="CHEBI:57705"/>
    </ligand>
</feature>
<sequence length="466" mass="49659">MKRMAVVLAAGQGKRMKSKLYKVLHPVCGKPMVGHVLNTVKATGCQRSIVVVGHGAEAVKAYLGDSSEYVLQETQLGTGHAVKQAKDLLGGEEGTLIVAYGDTPLITPETLIKLMTLHEERKAAATVLTAVMDNPAGLGRIIRTEEGELLKIVEQKDCSPAEDAIREINTGIYCFDNAKMFAALDKVTNHNAQQEYYLTDVIEILRQQGELVLAFQTEDAAESIGVNDRLALSEAENVMRQRIARRHMLDGVTIIDPASTYIGAEVTIGADTVIYPGTLLKGNTVIGENCVIGPSSEIEDSRIMDGAKVKYSVLNGAEVGARTSVGPFAYLRPGSVLGEDVKVGDFVEIKKATIGDGSKVSHLSYIGDASVGKNVNVGCGAITVNYDGFNKSITEIGDDAFIGSNVNLIAPVQVGKGAYVVAGSTITRSVSEGDLAIARQRQENKPGYAEKIKSRAKAKKGQSHPS</sequence>
<dbReference type="Pfam" id="PF25087">
    <property type="entry name" value="GMPPB_C"/>
    <property type="match status" value="1"/>
</dbReference>
<dbReference type="UniPathway" id="UPA00973"/>
<dbReference type="GO" id="GO:0008360">
    <property type="term" value="P:regulation of cell shape"/>
    <property type="evidence" value="ECO:0007669"/>
    <property type="project" value="UniProtKB-KW"/>
</dbReference>
<dbReference type="GO" id="GO:0019134">
    <property type="term" value="F:glucosamine-1-phosphate N-acetyltransferase activity"/>
    <property type="evidence" value="ECO:0007669"/>
    <property type="project" value="UniProtKB-UniRule"/>
</dbReference>
<dbReference type="CDD" id="cd03353">
    <property type="entry name" value="LbH_GlmU_C"/>
    <property type="match status" value="1"/>
</dbReference>
<comment type="catalytic activity">
    <reaction evidence="18 20">
        <text>N-acetyl-alpha-D-glucosamine 1-phosphate + UTP + H(+) = UDP-N-acetyl-alpha-D-glucosamine + diphosphate</text>
        <dbReference type="Rhea" id="RHEA:13509"/>
        <dbReference type="ChEBI" id="CHEBI:15378"/>
        <dbReference type="ChEBI" id="CHEBI:33019"/>
        <dbReference type="ChEBI" id="CHEBI:46398"/>
        <dbReference type="ChEBI" id="CHEBI:57705"/>
        <dbReference type="ChEBI" id="CHEBI:57776"/>
        <dbReference type="EC" id="2.7.7.23"/>
    </reaction>
</comment>
<keyword evidence="11 20" id="KW-0460">Magnesium</keyword>
<feature type="binding site" evidence="20">
    <location>
        <position position="404"/>
    </location>
    <ligand>
        <name>acetyl-CoA</name>
        <dbReference type="ChEBI" id="CHEBI:57288"/>
    </ligand>
</feature>
<keyword evidence="15 20" id="KW-0012">Acyltransferase</keyword>
<dbReference type="RefSeq" id="WP_124697700.1">
    <property type="nucleotide sequence ID" value="NZ_JBHUFE010000011.1"/>
</dbReference>
<dbReference type="UniPathway" id="UPA00113">
    <property type="reaction ID" value="UER00532"/>
</dbReference>
<evidence type="ECO:0000256" key="19">
    <source>
        <dbReference type="ARBA" id="ARBA00049628"/>
    </source>
</evidence>
<comment type="pathway">
    <text evidence="20">Bacterial outer membrane biogenesis; LPS lipid A biosynthesis.</text>
</comment>
<feature type="binding site" evidence="20">
    <location>
        <position position="376"/>
    </location>
    <ligand>
        <name>UDP-N-acetyl-alpha-D-glucosamine</name>
        <dbReference type="ChEBI" id="CHEBI:57705"/>
    </ligand>
</feature>
<dbReference type="GO" id="GO:0071555">
    <property type="term" value="P:cell wall organization"/>
    <property type="evidence" value="ECO:0007669"/>
    <property type="project" value="UniProtKB-KW"/>
</dbReference>
<feature type="binding site" evidence="20">
    <location>
        <position position="332"/>
    </location>
    <ligand>
        <name>UDP-N-acetyl-alpha-D-glucosamine</name>
        <dbReference type="ChEBI" id="CHEBI:57705"/>
    </ligand>
</feature>
<evidence type="ECO:0000256" key="12">
    <source>
        <dbReference type="ARBA" id="ARBA00022960"/>
    </source>
</evidence>
<feature type="binding site" evidence="20">
    <location>
        <position position="227"/>
    </location>
    <ligand>
        <name>UDP-N-acetyl-alpha-D-glucosamine</name>
        <dbReference type="ChEBI" id="CHEBI:57705"/>
    </ligand>
</feature>
<feature type="region of interest" description="N-acetyltransferase" evidence="20">
    <location>
        <begin position="251"/>
        <end position="466"/>
    </location>
</feature>
<comment type="caution">
    <text evidence="24">The sequence shown here is derived from an EMBL/GenBank/DDBJ whole genome shotgun (WGS) entry which is preliminary data.</text>
</comment>
<accession>A0A3N9NZI6</accession>
<feature type="region of interest" description="Linker" evidence="20">
    <location>
        <begin position="230"/>
        <end position="250"/>
    </location>
</feature>
<evidence type="ECO:0000256" key="16">
    <source>
        <dbReference type="ARBA" id="ARBA00023316"/>
    </source>
</evidence>
<keyword evidence="9 20" id="KW-0479">Metal-binding</keyword>
<evidence type="ECO:0000256" key="3">
    <source>
        <dbReference type="ARBA" id="ARBA00005208"/>
    </source>
</evidence>
<feature type="binding site" evidence="20">
    <location>
        <position position="439"/>
    </location>
    <ligand>
        <name>acetyl-CoA</name>
        <dbReference type="ChEBI" id="CHEBI:57288"/>
    </ligand>
</feature>
<dbReference type="InterPro" id="IPR038009">
    <property type="entry name" value="GlmU_C_LbH"/>
</dbReference>
<keyword evidence="16 20" id="KW-0961">Cell wall biogenesis/degradation</keyword>
<evidence type="ECO:0000256" key="11">
    <source>
        <dbReference type="ARBA" id="ARBA00022842"/>
    </source>
</evidence>
<feature type="binding site" evidence="20">
    <location>
        <begin position="77"/>
        <end position="78"/>
    </location>
    <ligand>
        <name>UDP-N-acetyl-alpha-D-glucosamine</name>
        <dbReference type="ChEBI" id="CHEBI:57705"/>
    </ligand>
</feature>
<dbReference type="Pfam" id="PF00132">
    <property type="entry name" value="Hexapep"/>
    <property type="match status" value="1"/>
</dbReference>
<feature type="binding site" evidence="20">
    <location>
        <begin position="8"/>
        <end position="11"/>
    </location>
    <ligand>
        <name>UDP-N-acetyl-alpha-D-glucosamine</name>
        <dbReference type="ChEBI" id="CHEBI:57705"/>
    </ligand>
</feature>
<dbReference type="InterPro" id="IPR005835">
    <property type="entry name" value="NTP_transferase_dom"/>
</dbReference>
<dbReference type="Pfam" id="PF00483">
    <property type="entry name" value="NTP_transferase"/>
    <property type="match status" value="1"/>
</dbReference>
<keyword evidence="13 20" id="KW-0573">Peptidoglycan synthesis</keyword>
<evidence type="ECO:0000256" key="17">
    <source>
        <dbReference type="ARBA" id="ARBA00048247"/>
    </source>
</evidence>
<proteinExistence type="inferred from homology"/>
<evidence type="ECO:0000256" key="2">
    <source>
        <dbReference type="ARBA" id="ARBA00005166"/>
    </source>
</evidence>
<dbReference type="Proteomes" id="UP000282529">
    <property type="component" value="Unassembled WGS sequence"/>
</dbReference>
<comment type="catalytic activity">
    <reaction evidence="17 20">
        <text>alpha-D-glucosamine 1-phosphate + acetyl-CoA = N-acetyl-alpha-D-glucosamine 1-phosphate + CoA + H(+)</text>
        <dbReference type="Rhea" id="RHEA:13725"/>
        <dbReference type="ChEBI" id="CHEBI:15378"/>
        <dbReference type="ChEBI" id="CHEBI:57287"/>
        <dbReference type="ChEBI" id="CHEBI:57288"/>
        <dbReference type="ChEBI" id="CHEBI:57776"/>
        <dbReference type="ChEBI" id="CHEBI:58516"/>
        <dbReference type="EC" id="2.3.1.157"/>
    </reaction>
</comment>
<name>A0A3N9NZI6_9BACL</name>
<feature type="compositionally biased region" description="Basic residues" evidence="21">
    <location>
        <begin position="454"/>
        <end position="466"/>
    </location>
</feature>